<evidence type="ECO:0000256" key="6">
    <source>
        <dbReference type="ARBA" id="ARBA00022989"/>
    </source>
</evidence>
<feature type="transmembrane region" description="Helical" evidence="9">
    <location>
        <begin position="403"/>
        <end position="420"/>
    </location>
</feature>
<reference evidence="11" key="1">
    <citation type="submission" date="2018-09" db="EMBL/GenBank/DDBJ databases">
        <authorList>
            <person name="Livingstone P.G."/>
            <person name="Whitworth D.E."/>
        </authorList>
    </citation>
    <scope>NUCLEOTIDE SEQUENCE [LARGE SCALE GENOMIC DNA]</scope>
    <source>
        <strain evidence="11">CA054A</strain>
    </source>
</reference>
<dbReference type="OrthoDB" id="5380664at2"/>
<comment type="function">
    <text evidence="8">Major component of the acid-resistance (AR) system allowing enteric pathogens to survive the acidic environment in the stomach. Exchanges extracellular arginine for its intracellular decarboxylation product agmatine (Agm) thereby expelling intracellular protons. Probably undergoes several conformational states in order to translocate the substrate across the membrane; keeps the substrate accessible to only 1 side of the membrane at a time by opening and closing 3 membrane-internal gates.</text>
</comment>
<proteinExistence type="inferred from homology"/>
<keyword evidence="11" id="KW-1185">Reference proteome</keyword>
<feature type="transmembrane region" description="Helical" evidence="9">
    <location>
        <begin position="345"/>
        <end position="367"/>
    </location>
</feature>
<gene>
    <name evidence="10" type="ORF">D7V88_27190</name>
</gene>
<dbReference type="InterPro" id="IPR050367">
    <property type="entry name" value="APC_superfamily"/>
</dbReference>
<evidence type="ECO:0000256" key="1">
    <source>
        <dbReference type="ARBA" id="ARBA00004651"/>
    </source>
</evidence>
<dbReference type="PIRSF" id="PIRSF006060">
    <property type="entry name" value="AA_transporter"/>
    <property type="match status" value="1"/>
</dbReference>
<dbReference type="RefSeq" id="WP_120543538.1">
    <property type="nucleotide sequence ID" value="NZ_RAVZ01000222.1"/>
</dbReference>
<dbReference type="Pfam" id="PF13520">
    <property type="entry name" value="AA_permease_2"/>
    <property type="match status" value="1"/>
</dbReference>
<feature type="transmembrane region" description="Helical" evidence="9">
    <location>
        <begin position="227"/>
        <end position="251"/>
    </location>
</feature>
<keyword evidence="7 9" id="KW-0472">Membrane</keyword>
<feature type="transmembrane region" description="Helical" evidence="9">
    <location>
        <begin position="49"/>
        <end position="70"/>
    </location>
</feature>
<feature type="transmembrane region" description="Helical" evidence="9">
    <location>
        <begin position="321"/>
        <end position="339"/>
    </location>
</feature>
<dbReference type="GO" id="GO:0022857">
    <property type="term" value="F:transmembrane transporter activity"/>
    <property type="evidence" value="ECO:0007669"/>
    <property type="project" value="InterPro"/>
</dbReference>
<dbReference type="GO" id="GO:0005886">
    <property type="term" value="C:plasma membrane"/>
    <property type="evidence" value="ECO:0007669"/>
    <property type="project" value="UniProtKB-SubCell"/>
</dbReference>
<sequence length="431" mass="43927">MSTLPAGAEPRRTVGPFQLLALGVNGIVGVGIFFAPAEVAAQAPGMGAVWAFAVTGLALVPVALAFAVLGRRFDADGGPVVFARAAFGERASFLVGWVAYVSAFLSASAVNAGLARALAPSLGLAGPVGERFLATALVTALVALVATGMRVSARTWTALTVLKLVPLVALLGAFFFLPSAGELPAPLPATGGSWLKAGLAVMFAFQGFEIVPVIAGQVRSPERTVPLATVGSLLVAMLLYVGLTWACVAALPGLAQATAPLVQAAGVWGGQGLERFVNAGTSVSALGICLGTLVTTPRYLSTLASGERSLFGLERMTPSGVPMRALFVTWVLVIGFVNMGDLSELFALSAIAVLMQFGVTAAALAVLSLRRERNLKPAHALLAVPTLVLGLTLVAFGASAREAAVASLAVLVGFALMQLSRPRVPAPGPQP</sequence>
<dbReference type="Proteomes" id="UP000268094">
    <property type="component" value="Unassembled WGS sequence"/>
</dbReference>
<feature type="transmembrane region" description="Helical" evidence="9">
    <location>
        <begin position="132"/>
        <end position="149"/>
    </location>
</feature>
<accession>A0A3A8IB55</accession>
<evidence type="ECO:0000256" key="9">
    <source>
        <dbReference type="SAM" id="Phobius"/>
    </source>
</evidence>
<evidence type="ECO:0000313" key="10">
    <source>
        <dbReference type="EMBL" id="RKG80699.1"/>
    </source>
</evidence>
<keyword evidence="4" id="KW-1003">Cell membrane</keyword>
<evidence type="ECO:0000256" key="3">
    <source>
        <dbReference type="ARBA" id="ARBA00021069"/>
    </source>
</evidence>
<protein>
    <recommendedName>
        <fullName evidence="3">Arginine/agmatine antiporter</fullName>
    </recommendedName>
</protein>
<feature type="transmembrane region" description="Helical" evidence="9">
    <location>
        <begin position="19"/>
        <end position="37"/>
    </location>
</feature>
<dbReference type="AlphaFoldDB" id="A0A3A8IB55"/>
<dbReference type="PANTHER" id="PTHR42770:SF18">
    <property type="entry name" value="ARGININE_AGMATINE ANTIPORTER"/>
    <property type="match status" value="1"/>
</dbReference>
<evidence type="ECO:0000256" key="4">
    <source>
        <dbReference type="ARBA" id="ARBA00022475"/>
    </source>
</evidence>
<feature type="transmembrane region" description="Helical" evidence="9">
    <location>
        <begin position="197"/>
        <end position="215"/>
    </location>
</feature>
<organism evidence="10 11">
    <name type="scientific">Corallococcus terminator</name>
    <dbReference type="NCBI Taxonomy" id="2316733"/>
    <lineage>
        <taxon>Bacteria</taxon>
        <taxon>Pseudomonadati</taxon>
        <taxon>Myxococcota</taxon>
        <taxon>Myxococcia</taxon>
        <taxon>Myxococcales</taxon>
        <taxon>Cystobacterineae</taxon>
        <taxon>Myxococcaceae</taxon>
        <taxon>Corallococcus</taxon>
    </lineage>
</organism>
<evidence type="ECO:0000256" key="5">
    <source>
        <dbReference type="ARBA" id="ARBA00022692"/>
    </source>
</evidence>
<name>A0A3A8IB55_9BACT</name>
<feature type="transmembrane region" description="Helical" evidence="9">
    <location>
        <begin position="156"/>
        <end position="177"/>
    </location>
</feature>
<keyword evidence="5 9" id="KW-0812">Transmembrane</keyword>
<keyword evidence="6 9" id="KW-1133">Transmembrane helix</keyword>
<dbReference type="InterPro" id="IPR002293">
    <property type="entry name" value="AA/rel_permease1"/>
</dbReference>
<evidence type="ECO:0000256" key="8">
    <source>
        <dbReference type="ARBA" id="ARBA00045636"/>
    </source>
</evidence>
<feature type="transmembrane region" description="Helical" evidence="9">
    <location>
        <begin position="379"/>
        <end position="397"/>
    </location>
</feature>
<evidence type="ECO:0000256" key="2">
    <source>
        <dbReference type="ARBA" id="ARBA00008220"/>
    </source>
</evidence>
<comment type="similarity">
    <text evidence="2">Belongs to the amino acid-polyamine-organocation (APC) superfamily. Basic amino acid/polyamine antiporter (APA) (TC 2.A.3.2) family.</text>
</comment>
<evidence type="ECO:0000256" key="7">
    <source>
        <dbReference type="ARBA" id="ARBA00023136"/>
    </source>
</evidence>
<comment type="caution">
    <text evidence="10">The sequence shown here is derived from an EMBL/GenBank/DDBJ whole genome shotgun (WGS) entry which is preliminary data.</text>
</comment>
<comment type="subcellular location">
    <subcellularLocation>
        <location evidence="1">Cell membrane</location>
        <topology evidence="1">Multi-pass membrane protein</topology>
    </subcellularLocation>
</comment>
<evidence type="ECO:0000313" key="11">
    <source>
        <dbReference type="Proteomes" id="UP000268094"/>
    </source>
</evidence>
<dbReference type="PANTHER" id="PTHR42770">
    <property type="entry name" value="AMINO ACID TRANSPORTER-RELATED"/>
    <property type="match status" value="1"/>
</dbReference>
<dbReference type="Gene3D" id="1.20.1740.10">
    <property type="entry name" value="Amino acid/polyamine transporter I"/>
    <property type="match status" value="1"/>
</dbReference>
<feature type="transmembrane region" description="Helical" evidence="9">
    <location>
        <begin position="91"/>
        <end position="112"/>
    </location>
</feature>
<dbReference type="EMBL" id="RAVZ01000222">
    <property type="protein sequence ID" value="RKG80699.1"/>
    <property type="molecule type" value="Genomic_DNA"/>
</dbReference>